<dbReference type="PROSITE" id="PS50262">
    <property type="entry name" value="G_PROTEIN_RECEP_F1_2"/>
    <property type="match status" value="1"/>
</dbReference>
<feature type="domain" description="G-protein coupled receptors family 1 profile" evidence="6">
    <location>
        <begin position="1"/>
        <end position="56"/>
    </location>
</feature>
<organism evidence="7 8">
    <name type="scientific">Candidula unifasciata</name>
    <dbReference type="NCBI Taxonomy" id="100452"/>
    <lineage>
        <taxon>Eukaryota</taxon>
        <taxon>Metazoa</taxon>
        <taxon>Spiralia</taxon>
        <taxon>Lophotrochozoa</taxon>
        <taxon>Mollusca</taxon>
        <taxon>Gastropoda</taxon>
        <taxon>Heterobranchia</taxon>
        <taxon>Euthyneura</taxon>
        <taxon>Panpulmonata</taxon>
        <taxon>Eupulmonata</taxon>
        <taxon>Stylommatophora</taxon>
        <taxon>Helicina</taxon>
        <taxon>Helicoidea</taxon>
        <taxon>Geomitridae</taxon>
        <taxon>Candidula</taxon>
    </lineage>
</organism>
<dbReference type="PANTHER" id="PTHR24372:SF77">
    <property type="entry name" value="G-PROTEIN COUPLED RECEPTORS FAMILY 1 PROFILE DOMAIN-CONTAINING PROTEIN"/>
    <property type="match status" value="1"/>
</dbReference>
<dbReference type="EMBL" id="CAJHNH020000292">
    <property type="protein sequence ID" value="CAG5116729.1"/>
    <property type="molecule type" value="Genomic_DNA"/>
</dbReference>
<evidence type="ECO:0000313" key="8">
    <source>
        <dbReference type="Proteomes" id="UP000678393"/>
    </source>
</evidence>
<dbReference type="Gene3D" id="1.20.1070.10">
    <property type="entry name" value="Rhodopsin 7-helix transmembrane proteins"/>
    <property type="match status" value="1"/>
</dbReference>
<feature type="transmembrane region" description="Helical" evidence="5">
    <location>
        <begin position="7"/>
        <end position="30"/>
    </location>
</feature>
<feature type="transmembrane region" description="Helical" evidence="5">
    <location>
        <begin position="36"/>
        <end position="65"/>
    </location>
</feature>
<keyword evidence="8" id="KW-1185">Reference proteome</keyword>
<accession>A0A8S3YI84</accession>
<name>A0A8S3YI84_9EUPU</name>
<evidence type="ECO:0000256" key="5">
    <source>
        <dbReference type="SAM" id="Phobius"/>
    </source>
</evidence>
<keyword evidence="2 5" id="KW-0812">Transmembrane</keyword>
<protein>
    <recommendedName>
        <fullName evidence="6">G-protein coupled receptors family 1 profile domain-containing protein</fullName>
    </recommendedName>
</protein>
<evidence type="ECO:0000256" key="1">
    <source>
        <dbReference type="ARBA" id="ARBA00004370"/>
    </source>
</evidence>
<evidence type="ECO:0000256" key="3">
    <source>
        <dbReference type="ARBA" id="ARBA00022989"/>
    </source>
</evidence>
<dbReference type="GO" id="GO:0009755">
    <property type="term" value="P:hormone-mediated signaling pathway"/>
    <property type="evidence" value="ECO:0007669"/>
    <property type="project" value="TreeGrafter"/>
</dbReference>
<feature type="non-terminal residue" evidence="7">
    <location>
        <position position="91"/>
    </location>
</feature>
<dbReference type="InterPro" id="IPR017452">
    <property type="entry name" value="GPCR_Rhodpsn_7TM"/>
</dbReference>
<evidence type="ECO:0000313" key="7">
    <source>
        <dbReference type="EMBL" id="CAG5116729.1"/>
    </source>
</evidence>
<dbReference type="GO" id="GO:0007189">
    <property type="term" value="P:adenylate cyclase-activating G protein-coupled receptor signaling pathway"/>
    <property type="evidence" value="ECO:0007669"/>
    <property type="project" value="TreeGrafter"/>
</dbReference>
<feature type="non-terminal residue" evidence="7">
    <location>
        <position position="1"/>
    </location>
</feature>
<evidence type="ECO:0000256" key="4">
    <source>
        <dbReference type="ARBA" id="ARBA00023136"/>
    </source>
</evidence>
<dbReference type="Proteomes" id="UP000678393">
    <property type="component" value="Unassembled WGS sequence"/>
</dbReference>
<comment type="caution">
    <text evidence="7">The sequence shown here is derived from an EMBL/GenBank/DDBJ whole genome shotgun (WGS) entry which is preliminary data.</text>
</comment>
<sequence length="91" mass="10274">MARRMTLIVLTDFCCWVPIIILGFVSLAGARTDIQVYAWIAVFVLPLNSATNPVIYTLSTAPFLGNIRKRANRFRKSFIHSLTAETNHSYV</sequence>
<gene>
    <name evidence="7" type="ORF">CUNI_LOCUS2287</name>
</gene>
<keyword evidence="4 5" id="KW-0472">Membrane</keyword>
<dbReference type="OrthoDB" id="6162523at2759"/>
<reference evidence="7" key="1">
    <citation type="submission" date="2021-04" db="EMBL/GenBank/DDBJ databases">
        <authorList>
            <consortium name="Molecular Ecology Group"/>
        </authorList>
    </citation>
    <scope>NUCLEOTIDE SEQUENCE</scope>
</reference>
<comment type="subcellular location">
    <subcellularLocation>
        <location evidence="1">Membrane</location>
    </subcellularLocation>
</comment>
<evidence type="ECO:0000259" key="6">
    <source>
        <dbReference type="PROSITE" id="PS50262"/>
    </source>
</evidence>
<dbReference type="PANTHER" id="PTHR24372">
    <property type="entry name" value="GLYCOPROTEIN HORMONE RECEPTOR"/>
    <property type="match status" value="1"/>
</dbReference>
<dbReference type="AlphaFoldDB" id="A0A8S3YI84"/>
<dbReference type="GO" id="GO:0005886">
    <property type="term" value="C:plasma membrane"/>
    <property type="evidence" value="ECO:0007669"/>
    <property type="project" value="TreeGrafter"/>
</dbReference>
<dbReference type="GO" id="GO:0008528">
    <property type="term" value="F:G protein-coupled peptide receptor activity"/>
    <property type="evidence" value="ECO:0007669"/>
    <property type="project" value="TreeGrafter"/>
</dbReference>
<evidence type="ECO:0000256" key="2">
    <source>
        <dbReference type="ARBA" id="ARBA00022692"/>
    </source>
</evidence>
<dbReference type="SUPFAM" id="SSF81321">
    <property type="entry name" value="Family A G protein-coupled receptor-like"/>
    <property type="match status" value="1"/>
</dbReference>
<keyword evidence="3 5" id="KW-1133">Transmembrane helix</keyword>
<proteinExistence type="predicted"/>